<reference evidence="1 2" key="1">
    <citation type="submission" date="2017-07" db="EMBL/GenBank/DDBJ databases">
        <title>Leptospira spp. isolated from tropical soils.</title>
        <authorList>
            <person name="Thibeaux R."/>
            <person name="Iraola G."/>
            <person name="Ferres I."/>
            <person name="Bierque E."/>
            <person name="Girault D."/>
            <person name="Soupe-Gilbert M.-E."/>
            <person name="Picardeau M."/>
            <person name="Goarant C."/>
        </authorList>
    </citation>
    <scope>NUCLEOTIDE SEQUENCE [LARGE SCALE GENOMIC DNA]</scope>
    <source>
        <strain evidence="1 2">ES4-C-A1</strain>
    </source>
</reference>
<name>A0A2M9ZW68_9LEPT</name>
<protein>
    <submittedName>
        <fullName evidence="1">Uncharacterized protein</fullName>
    </submittedName>
</protein>
<keyword evidence="2" id="KW-1185">Reference proteome</keyword>
<dbReference type="EMBL" id="NPEA01000007">
    <property type="protein sequence ID" value="PJZ76318.1"/>
    <property type="molecule type" value="Genomic_DNA"/>
</dbReference>
<gene>
    <name evidence="1" type="ORF">CH365_13060</name>
</gene>
<comment type="caution">
    <text evidence="1">The sequence shown here is derived from an EMBL/GenBank/DDBJ whole genome shotgun (WGS) entry which is preliminary data.</text>
</comment>
<proteinExistence type="predicted"/>
<evidence type="ECO:0000313" key="2">
    <source>
        <dbReference type="Proteomes" id="UP000231843"/>
    </source>
</evidence>
<evidence type="ECO:0000313" key="1">
    <source>
        <dbReference type="EMBL" id="PJZ76318.1"/>
    </source>
</evidence>
<dbReference type="Proteomes" id="UP000231843">
    <property type="component" value="Unassembled WGS sequence"/>
</dbReference>
<organism evidence="1 2">
    <name type="scientific">Leptospira neocaledonica</name>
    <dbReference type="NCBI Taxonomy" id="2023192"/>
    <lineage>
        <taxon>Bacteria</taxon>
        <taxon>Pseudomonadati</taxon>
        <taxon>Spirochaetota</taxon>
        <taxon>Spirochaetia</taxon>
        <taxon>Leptospirales</taxon>
        <taxon>Leptospiraceae</taxon>
        <taxon>Leptospira</taxon>
    </lineage>
</organism>
<sequence>MENIIKKYDYIWGDDPQSILANYSYQNETTKKLDNLDVSDFNRESLYEILLWKLDRSIDISTELIQELKYVTTIKEKEHFQVRGILEKLLRVSGIGLPMASTILRFLNPRVFQIIDDRVFRIVFPKGRKKYPAKPFPLNDKYIENSIEIYFEYLDILLLLCSQKLPFYMADRILYQLDIALGNRIGSK</sequence>
<dbReference type="RefSeq" id="WP_100769023.1">
    <property type="nucleotide sequence ID" value="NZ_NPEA01000007.1"/>
</dbReference>
<dbReference type="AlphaFoldDB" id="A0A2M9ZW68"/>
<dbReference type="OrthoDB" id="9182769at2"/>
<accession>A0A2M9ZW68</accession>